<reference evidence="1 2" key="1">
    <citation type="submission" date="2019-05" db="EMBL/GenBank/DDBJ databases">
        <title>Another draft genome of Portunus trituberculatus and its Hox gene families provides insights of decapod evolution.</title>
        <authorList>
            <person name="Jeong J.-H."/>
            <person name="Song I."/>
            <person name="Kim S."/>
            <person name="Choi T."/>
            <person name="Kim D."/>
            <person name="Ryu S."/>
            <person name="Kim W."/>
        </authorList>
    </citation>
    <scope>NUCLEOTIDE SEQUENCE [LARGE SCALE GENOMIC DNA]</scope>
    <source>
        <tissue evidence="1">Muscle</tissue>
    </source>
</reference>
<name>A0A5B7CIP8_PORTR</name>
<evidence type="ECO:0000313" key="1">
    <source>
        <dbReference type="EMBL" id="MPC08574.1"/>
    </source>
</evidence>
<proteinExistence type="predicted"/>
<evidence type="ECO:0000313" key="2">
    <source>
        <dbReference type="Proteomes" id="UP000324222"/>
    </source>
</evidence>
<accession>A0A5B7CIP8</accession>
<dbReference type="Proteomes" id="UP000324222">
    <property type="component" value="Unassembled WGS sequence"/>
</dbReference>
<sequence>MHAYVKFNFEESAFKVRASKESLRVIVEPGDPLPLVKSMKGNQEQATIRRSANNHCFHNSVTEQR</sequence>
<protein>
    <submittedName>
        <fullName evidence="1">Uncharacterized protein</fullName>
    </submittedName>
</protein>
<organism evidence="1 2">
    <name type="scientific">Portunus trituberculatus</name>
    <name type="common">Swimming crab</name>
    <name type="synonym">Neptunus trituberculatus</name>
    <dbReference type="NCBI Taxonomy" id="210409"/>
    <lineage>
        <taxon>Eukaryota</taxon>
        <taxon>Metazoa</taxon>
        <taxon>Ecdysozoa</taxon>
        <taxon>Arthropoda</taxon>
        <taxon>Crustacea</taxon>
        <taxon>Multicrustacea</taxon>
        <taxon>Malacostraca</taxon>
        <taxon>Eumalacostraca</taxon>
        <taxon>Eucarida</taxon>
        <taxon>Decapoda</taxon>
        <taxon>Pleocyemata</taxon>
        <taxon>Brachyura</taxon>
        <taxon>Eubrachyura</taxon>
        <taxon>Portunoidea</taxon>
        <taxon>Portunidae</taxon>
        <taxon>Portuninae</taxon>
        <taxon>Portunus</taxon>
    </lineage>
</organism>
<dbReference type="AlphaFoldDB" id="A0A5B7CIP8"/>
<gene>
    <name evidence="1" type="ORF">E2C01_001162</name>
</gene>
<keyword evidence="2" id="KW-1185">Reference proteome</keyword>
<dbReference type="EMBL" id="VSRR010000035">
    <property type="protein sequence ID" value="MPC08574.1"/>
    <property type="molecule type" value="Genomic_DNA"/>
</dbReference>
<comment type="caution">
    <text evidence="1">The sequence shown here is derived from an EMBL/GenBank/DDBJ whole genome shotgun (WGS) entry which is preliminary data.</text>
</comment>